<accession>A0A1H2VJ17</accession>
<sequence length="131" mass="15170">MKRIPIANADVDRLETWVKYQKGLCNDCHATCCTLPVEARIGDLVRMQLVDQFEIDEPPRQIARRLMKAGSVEHFNQKSGLFTLTRMASGDCLYLDRLSRRCTIYERRPDTCRNHPQVGPRPGHCAWQARR</sequence>
<organism evidence="1 2">
    <name type="scientific">Pseudomonas kuykendallii</name>
    <dbReference type="NCBI Taxonomy" id="1007099"/>
    <lineage>
        <taxon>Bacteria</taxon>
        <taxon>Pseudomonadati</taxon>
        <taxon>Pseudomonadota</taxon>
        <taxon>Gammaproteobacteria</taxon>
        <taxon>Pseudomonadales</taxon>
        <taxon>Pseudomonadaceae</taxon>
        <taxon>Pseudomonas</taxon>
    </lineage>
</organism>
<dbReference type="Pfam" id="PF03692">
    <property type="entry name" value="CxxCxxCC"/>
    <property type="match status" value="1"/>
</dbReference>
<name>A0A1H2VJ17_9PSED</name>
<dbReference type="STRING" id="1007099.SAMN05216287_1257"/>
<protein>
    <recommendedName>
        <fullName evidence="3">Fe-S-oxidoreductase</fullName>
    </recommendedName>
</protein>
<gene>
    <name evidence="1" type="ORF">SAMN05216287_1257</name>
</gene>
<dbReference type="EMBL" id="FNNU01000002">
    <property type="protein sequence ID" value="SDW68220.1"/>
    <property type="molecule type" value="Genomic_DNA"/>
</dbReference>
<dbReference type="Proteomes" id="UP000243778">
    <property type="component" value="Unassembled WGS sequence"/>
</dbReference>
<dbReference type="InterPro" id="IPR005358">
    <property type="entry name" value="Puta_zinc/iron-chelating_dom"/>
</dbReference>
<dbReference type="PANTHER" id="PTHR35866:SF1">
    <property type="entry name" value="YKGJ FAMILY CYSTEINE CLUSTER PROTEIN"/>
    <property type="match status" value="1"/>
</dbReference>
<proteinExistence type="predicted"/>
<reference evidence="2" key="1">
    <citation type="submission" date="2016-10" db="EMBL/GenBank/DDBJ databases">
        <authorList>
            <person name="Varghese N."/>
            <person name="Submissions S."/>
        </authorList>
    </citation>
    <scope>NUCLEOTIDE SEQUENCE [LARGE SCALE GENOMIC DNA]</scope>
    <source>
        <strain evidence="2">NRRL B-59562</strain>
    </source>
</reference>
<dbReference type="OrthoDB" id="71604at2"/>
<evidence type="ECO:0000313" key="2">
    <source>
        <dbReference type="Proteomes" id="UP000243778"/>
    </source>
</evidence>
<keyword evidence="2" id="KW-1185">Reference proteome</keyword>
<dbReference type="RefSeq" id="WP_090225581.1">
    <property type="nucleotide sequence ID" value="NZ_FNNU01000002.1"/>
</dbReference>
<dbReference type="AlphaFoldDB" id="A0A1H2VJ17"/>
<evidence type="ECO:0000313" key="1">
    <source>
        <dbReference type="EMBL" id="SDW68220.1"/>
    </source>
</evidence>
<evidence type="ECO:0008006" key="3">
    <source>
        <dbReference type="Google" id="ProtNLM"/>
    </source>
</evidence>
<dbReference type="PANTHER" id="PTHR35866">
    <property type="entry name" value="PUTATIVE-RELATED"/>
    <property type="match status" value="1"/>
</dbReference>